<sequence>MATAKFAVPSHKIHTCLWFEKDGIEAAKFYVSLFKNSRIVSDDPTLVTFILDGQEISIINGGPHFTLSPAMSLFTTCEDQEEIDRLWAALTSDGGKEIECGWLTDKFGVSWQIVPRCLMEMMGDPDEVKAKRAREAMLKSVKFDIETLKKAYNGE</sequence>
<dbReference type="PIRSF" id="PIRSF021700">
    <property type="entry name" value="3_dmu_93_MTrfase"/>
    <property type="match status" value="1"/>
</dbReference>
<protein>
    <recommendedName>
        <fullName evidence="1">PhnB-like domain-containing protein</fullName>
    </recommendedName>
</protein>
<comment type="caution">
    <text evidence="2">The sequence shown here is derived from an EMBL/GenBank/DDBJ whole genome shotgun (WGS) entry which is preliminary data.</text>
</comment>
<dbReference type="OrthoDB" id="10255422at2759"/>
<dbReference type="STRING" id="1447875.A0A2B7X399"/>
<dbReference type="Proteomes" id="UP000223968">
    <property type="component" value="Unassembled WGS sequence"/>
</dbReference>
<dbReference type="PANTHER" id="PTHR33990">
    <property type="entry name" value="PROTEIN YJDN-RELATED"/>
    <property type="match status" value="1"/>
</dbReference>
<dbReference type="Gene3D" id="3.10.180.10">
    <property type="entry name" value="2,3-Dihydroxybiphenyl 1,2-Dioxygenase, domain 1"/>
    <property type="match status" value="1"/>
</dbReference>
<organism evidence="2 3">
    <name type="scientific">Helicocarpus griseus UAMH5409</name>
    <dbReference type="NCBI Taxonomy" id="1447875"/>
    <lineage>
        <taxon>Eukaryota</taxon>
        <taxon>Fungi</taxon>
        <taxon>Dikarya</taxon>
        <taxon>Ascomycota</taxon>
        <taxon>Pezizomycotina</taxon>
        <taxon>Eurotiomycetes</taxon>
        <taxon>Eurotiomycetidae</taxon>
        <taxon>Onygenales</taxon>
        <taxon>Ajellomycetaceae</taxon>
        <taxon>Helicocarpus</taxon>
    </lineage>
</organism>
<reference evidence="2 3" key="1">
    <citation type="submission" date="2017-10" db="EMBL/GenBank/DDBJ databases">
        <title>Comparative genomics in systemic dimorphic fungi from Ajellomycetaceae.</title>
        <authorList>
            <person name="Munoz J.F."/>
            <person name="Mcewen J.G."/>
            <person name="Clay O.K."/>
            <person name="Cuomo C.A."/>
        </authorList>
    </citation>
    <scope>NUCLEOTIDE SEQUENCE [LARGE SCALE GENOMIC DNA]</scope>
    <source>
        <strain evidence="2 3">UAMH5409</strain>
    </source>
</reference>
<dbReference type="InterPro" id="IPR029068">
    <property type="entry name" value="Glyas_Bleomycin-R_OHBP_Dase"/>
</dbReference>
<name>A0A2B7X399_9EURO</name>
<dbReference type="SUPFAM" id="SSF54593">
    <property type="entry name" value="Glyoxalase/Bleomycin resistance protein/Dihydroxybiphenyl dioxygenase"/>
    <property type="match status" value="1"/>
</dbReference>
<dbReference type="PANTHER" id="PTHR33990:SF2">
    <property type="entry name" value="PHNB-LIKE DOMAIN-CONTAINING PROTEIN"/>
    <property type="match status" value="1"/>
</dbReference>
<evidence type="ECO:0000259" key="1">
    <source>
        <dbReference type="Pfam" id="PF06983"/>
    </source>
</evidence>
<dbReference type="Pfam" id="PF06983">
    <property type="entry name" value="3-dmu-9_3-mt"/>
    <property type="match status" value="1"/>
</dbReference>
<dbReference type="InterPro" id="IPR009725">
    <property type="entry name" value="3_dmu_93_MTrfase"/>
</dbReference>
<dbReference type="EMBL" id="PDNB01000149">
    <property type="protein sequence ID" value="PGH03330.1"/>
    <property type="molecule type" value="Genomic_DNA"/>
</dbReference>
<dbReference type="InterPro" id="IPR028973">
    <property type="entry name" value="PhnB-like"/>
</dbReference>
<keyword evidence="3" id="KW-1185">Reference proteome</keyword>
<dbReference type="CDD" id="cd06588">
    <property type="entry name" value="PhnB_like"/>
    <property type="match status" value="1"/>
</dbReference>
<accession>A0A2B7X399</accession>
<evidence type="ECO:0000313" key="2">
    <source>
        <dbReference type="EMBL" id="PGH03330.1"/>
    </source>
</evidence>
<feature type="domain" description="PhnB-like" evidence="1">
    <location>
        <begin position="12"/>
        <end position="114"/>
    </location>
</feature>
<dbReference type="AlphaFoldDB" id="A0A2B7X399"/>
<proteinExistence type="predicted"/>
<gene>
    <name evidence="2" type="ORF">AJ79_07408</name>
</gene>
<evidence type="ECO:0000313" key="3">
    <source>
        <dbReference type="Proteomes" id="UP000223968"/>
    </source>
</evidence>